<dbReference type="PANTHER" id="PTHR42930:SF3">
    <property type="entry name" value="PHOSPHATE-SPECIFIC TRANSPORT SYSTEM ACCESSORY PROTEIN PHOU"/>
    <property type="match status" value="1"/>
</dbReference>
<comment type="subunit">
    <text evidence="3 7">Homodimer.</text>
</comment>
<keyword evidence="10" id="KW-1185">Reference proteome</keyword>
<evidence type="ECO:0000256" key="7">
    <source>
        <dbReference type="PIRNR" id="PIRNR003107"/>
    </source>
</evidence>
<dbReference type="AlphaFoldDB" id="I7IZN5"/>
<evidence type="ECO:0000256" key="3">
    <source>
        <dbReference type="ARBA" id="ARBA00011738"/>
    </source>
</evidence>
<evidence type="ECO:0000313" key="10">
    <source>
        <dbReference type="Proteomes" id="UP000009311"/>
    </source>
</evidence>
<dbReference type="PATRIC" id="fig|1423790.3.peg.1245"/>
<keyword evidence="5 7" id="KW-0963">Cytoplasm</keyword>
<evidence type="ECO:0000259" key="8">
    <source>
        <dbReference type="Pfam" id="PF01895"/>
    </source>
</evidence>
<dbReference type="FunFam" id="1.20.58.220:FF:000004">
    <property type="entry name" value="Phosphate-specific transport system accessory protein PhoU"/>
    <property type="match status" value="1"/>
</dbReference>
<dbReference type="SUPFAM" id="SSF109755">
    <property type="entry name" value="PhoU-like"/>
    <property type="match status" value="1"/>
</dbReference>
<evidence type="ECO:0000256" key="4">
    <source>
        <dbReference type="ARBA" id="ARBA00022448"/>
    </source>
</evidence>
<dbReference type="STRING" id="1423790.BN53_03860"/>
<organism evidence="9 10">
    <name type="scientific">Lactobacillus pasteurii DSM 23907 = CRBIP 24.76</name>
    <dbReference type="NCBI Taxonomy" id="1423790"/>
    <lineage>
        <taxon>Bacteria</taxon>
        <taxon>Bacillati</taxon>
        <taxon>Bacillota</taxon>
        <taxon>Bacilli</taxon>
        <taxon>Lactobacillales</taxon>
        <taxon>Lactobacillaceae</taxon>
        <taxon>Lactobacillus</taxon>
    </lineage>
</organism>
<dbReference type="GO" id="GO:0045936">
    <property type="term" value="P:negative regulation of phosphate metabolic process"/>
    <property type="evidence" value="ECO:0007669"/>
    <property type="project" value="InterPro"/>
</dbReference>
<keyword evidence="4 7" id="KW-0813">Transport</keyword>
<gene>
    <name evidence="9" type="ORF">BN53_03860</name>
</gene>
<dbReference type="InterPro" id="IPR038078">
    <property type="entry name" value="PhoU-like_sf"/>
</dbReference>
<dbReference type="InterPro" id="IPR026022">
    <property type="entry name" value="PhoU_dom"/>
</dbReference>
<dbReference type="RefSeq" id="WP_009559770.1">
    <property type="nucleotide sequence ID" value="NZ_AYZN01000003.1"/>
</dbReference>
<dbReference type="NCBIfam" id="TIGR02135">
    <property type="entry name" value="phoU_full"/>
    <property type="match status" value="1"/>
</dbReference>
<evidence type="ECO:0000256" key="5">
    <source>
        <dbReference type="ARBA" id="ARBA00022490"/>
    </source>
</evidence>
<evidence type="ECO:0000256" key="6">
    <source>
        <dbReference type="ARBA" id="ARBA00022592"/>
    </source>
</evidence>
<dbReference type="Proteomes" id="UP000009311">
    <property type="component" value="Unassembled WGS sequence"/>
</dbReference>
<evidence type="ECO:0000256" key="1">
    <source>
        <dbReference type="ARBA" id="ARBA00004496"/>
    </source>
</evidence>
<evidence type="ECO:0000313" key="9">
    <source>
        <dbReference type="EMBL" id="CCI85222.1"/>
    </source>
</evidence>
<feature type="domain" description="PhoU" evidence="8">
    <location>
        <begin position="120"/>
        <end position="205"/>
    </location>
</feature>
<reference evidence="9 10" key="1">
    <citation type="submission" date="2012-06" db="EMBL/GenBank/DDBJ databases">
        <title>Draft Genome Sequence of Lactobacillus pasteurii CRBIP 24.76T.</title>
        <authorList>
            <person name="Cousin S."/>
            <person name="Bouchier C."/>
            <person name="Loux V."/>
            <person name="Ma L."/>
            <person name="Creno S."/>
            <person name="Bizet C."/>
            <person name="Clermont D."/>
        </authorList>
    </citation>
    <scope>NUCLEOTIDE SEQUENCE [LARGE SCALE GENOMIC DNA]</scope>
    <source>
        <strain evidence="10">CRBIP 24.76T</strain>
    </source>
</reference>
<protein>
    <recommendedName>
        <fullName evidence="7">Phosphate-specific transport system accessory protein PhoU</fullName>
    </recommendedName>
</protein>
<comment type="caution">
    <text evidence="9">The sequence shown here is derived from an EMBL/GenBank/DDBJ whole genome shotgun (WGS) entry which is preliminary data.</text>
</comment>
<dbReference type="OrthoDB" id="9814256at2"/>
<dbReference type="GO" id="GO:0005737">
    <property type="term" value="C:cytoplasm"/>
    <property type="evidence" value="ECO:0007669"/>
    <property type="project" value="UniProtKB-SubCell"/>
</dbReference>
<dbReference type="InterPro" id="IPR028366">
    <property type="entry name" value="PhoU"/>
</dbReference>
<dbReference type="PIRSF" id="PIRSF003107">
    <property type="entry name" value="PhoU"/>
    <property type="match status" value="1"/>
</dbReference>
<comment type="subcellular location">
    <subcellularLocation>
        <location evidence="1 7">Cytoplasm</location>
    </subcellularLocation>
</comment>
<dbReference type="eggNOG" id="COG0704">
    <property type="taxonomic scope" value="Bacteria"/>
</dbReference>
<comment type="function">
    <text evidence="7">Plays a role in the regulation of phosphate uptake.</text>
</comment>
<name>I7IZN5_9LACO</name>
<evidence type="ECO:0000256" key="2">
    <source>
        <dbReference type="ARBA" id="ARBA00008107"/>
    </source>
</evidence>
<feature type="domain" description="PhoU" evidence="8">
    <location>
        <begin position="19"/>
        <end position="101"/>
    </location>
</feature>
<dbReference type="Pfam" id="PF01895">
    <property type="entry name" value="PhoU"/>
    <property type="match status" value="2"/>
</dbReference>
<dbReference type="EMBL" id="CAKD01000020">
    <property type="protein sequence ID" value="CCI85222.1"/>
    <property type="molecule type" value="Genomic_DNA"/>
</dbReference>
<sequence>MRGIFLDEMKKLNLRYITMGINVNEQIYLATKSYIEHDKQLAKEVIAGDEKINDEEVQLEKDSLQLMALKQPMASDFRMIISALKSSSDLERIGDHAASIAVETIRVKGNERVPKIEKLIAEMTDLVRNMMEKVLDAYAKDDIEIAKSAAKIDLEIDIKFVEARKEIIAEMAKETEVAVANASYLTVIRLLERIGDHIVNLAEWVVYRNTNKLVELNPGKLDRDVAEKVVDGEKLDQDEMKLVKEAEACAQPDENL</sequence>
<accession>I7IZN5</accession>
<dbReference type="PANTHER" id="PTHR42930">
    <property type="entry name" value="PHOSPHATE-SPECIFIC TRANSPORT SYSTEM ACCESSORY PROTEIN PHOU"/>
    <property type="match status" value="1"/>
</dbReference>
<dbReference type="GO" id="GO:0006817">
    <property type="term" value="P:phosphate ion transport"/>
    <property type="evidence" value="ECO:0007669"/>
    <property type="project" value="UniProtKB-KW"/>
</dbReference>
<comment type="similarity">
    <text evidence="2 7">Belongs to the PhoU family.</text>
</comment>
<dbReference type="GO" id="GO:0030643">
    <property type="term" value="P:intracellular phosphate ion homeostasis"/>
    <property type="evidence" value="ECO:0007669"/>
    <property type="project" value="InterPro"/>
</dbReference>
<dbReference type="Gene3D" id="1.20.58.220">
    <property type="entry name" value="Phosphate transport system protein phou homolog 2, domain 2"/>
    <property type="match status" value="1"/>
</dbReference>
<keyword evidence="6 7" id="KW-0592">Phosphate transport</keyword>
<proteinExistence type="inferred from homology"/>